<dbReference type="PANTHER" id="PTHR33257:SF29">
    <property type="match status" value="1"/>
</dbReference>
<feature type="region of interest" description="Disordered" evidence="1">
    <location>
        <begin position="154"/>
        <end position="183"/>
    </location>
</feature>
<evidence type="ECO:0000313" key="2">
    <source>
        <dbReference type="EMBL" id="KAK9027396.1"/>
    </source>
</evidence>
<dbReference type="EMBL" id="JBBPBN010000012">
    <property type="protein sequence ID" value="KAK9027396.1"/>
    <property type="molecule type" value="Genomic_DNA"/>
</dbReference>
<name>A0ABR2SQW6_9ROSI</name>
<keyword evidence="3" id="KW-1185">Reference proteome</keyword>
<evidence type="ECO:0000256" key="1">
    <source>
        <dbReference type="SAM" id="MobiDB-lite"/>
    </source>
</evidence>
<protein>
    <submittedName>
        <fullName evidence="2">Uncharacterized protein</fullName>
    </submittedName>
</protein>
<reference evidence="2 3" key="1">
    <citation type="journal article" date="2024" name="G3 (Bethesda)">
        <title>Genome assembly of Hibiscus sabdariffa L. provides insights into metabolisms of medicinal natural products.</title>
        <authorList>
            <person name="Kim T."/>
        </authorList>
    </citation>
    <scope>NUCLEOTIDE SEQUENCE [LARGE SCALE GENOMIC DNA]</scope>
    <source>
        <strain evidence="2">TK-2024</strain>
        <tissue evidence="2">Old leaves</tissue>
    </source>
</reference>
<organism evidence="2 3">
    <name type="scientific">Hibiscus sabdariffa</name>
    <name type="common">roselle</name>
    <dbReference type="NCBI Taxonomy" id="183260"/>
    <lineage>
        <taxon>Eukaryota</taxon>
        <taxon>Viridiplantae</taxon>
        <taxon>Streptophyta</taxon>
        <taxon>Embryophyta</taxon>
        <taxon>Tracheophyta</taxon>
        <taxon>Spermatophyta</taxon>
        <taxon>Magnoliopsida</taxon>
        <taxon>eudicotyledons</taxon>
        <taxon>Gunneridae</taxon>
        <taxon>Pentapetalae</taxon>
        <taxon>rosids</taxon>
        <taxon>malvids</taxon>
        <taxon>Malvales</taxon>
        <taxon>Malvaceae</taxon>
        <taxon>Malvoideae</taxon>
        <taxon>Hibiscus</taxon>
    </lineage>
</organism>
<sequence length="308" mass="33573">MDCENAIVEEIPNSLCEVDQVDNTFLKKILARKSVNEQSMQMLDTENVVSVPFDWEMRPGTPRHPQSETRLPSIKPSPAVQSQTLVVPDFASNHMTVTSCFWIKSRKKHRQGKRVIKGNVKGRRGCDDIIVVDGQGNRTSESVELSGVNVDSLSLSDHSRSCSTSSVSTSSSNNSSSGSSNSSFRRGLNYAVTNFDMSRYDVKSIANSNLPVGGQSNKSENCSDSASGSKSADEDRDHSSVSPSGIAIPIKQDASDYRSNVFGFSNTVTSLSTAKNSSVSPSMLHQPSRYSCRNKRTLSVLIPSRLQH</sequence>
<gene>
    <name evidence="2" type="ORF">V6N11_067232</name>
</gene>
<evidence type="ECO:0000313" key="3">
    <source>
        <dbReference type="Proteomes" id="UP001396334"/>
    </source>
</evidence>
<dbReference type="Proteomes" id="UP001396334">
    <property type="component" value="Unassembled WGS sequence"/>
</dbReference>
<comment type="caution">
    <text evidence="2">The sequence shown here is derived from an EMBL/GenBank/DDBJ whole genome shotgun (WGS) entry which is preliminary data.</text>
</comment>
<accession>A0ABR2SQW6</accession>
<feature type="region of interest" description="Disordered" evidence="1">
    <location>
        <begin position="210"/>
        <end position="246"/>
    </location>
</feature>
<feature type="compositionally biased region" description="Polar residues" evidence="1">
    <location>
        <begin position="210"/>
        <end position="230"/>
    </location>
</feature>
<dbReference type="PANTHER" id="PTHR33257">
    <property type="entry name" value="OS05G0165500 PROTEIN"/>
    <property type="match status" value="1"/>
</dbReference>
<proteinExistence type="predicted"/>